<accession>A0A6B9XZK7</accession>
<name>A0A6B9XZK7_9CAUD</name>
<keyword evidence="2" id="KW-1185">Reference proteome</keyword>
<proteinExistence type="predicted"/>
<sequence>MHQKYPLGFALIQWKGGSHSEAVIFQDKVGNQCIQCANWLYTPNVVPYLSNFIDEIENIVTDIDDIAMIKQWGE</sequence>
<evidence type="ECO:0000313" key="2">
    <source>
        <dbReference type="Proteomes" id="UP000465071"/>
    </source>
</evidence>
<protein>
    <submittedName>
        <fullName evidence="1">Uncharacterized protein</fullName>
    </submittedName>
</protein>
<dbReference type="Proteomes" id="UP000465071">
    <property type="component" value="Segment"/>
</dbReference>
<evidence type="ECO:0000313" key="1">
    <source>
        <dbReference type="EMBL" id="QHS01795.1"/>
    </source>
</evidence>
<organism evidence="1 2">
    <name type="scientific">Enterobacter phage vB_EclM_CIP9</name>
    <dbReference type="NCBI Taxonomy" id="2696340"/>
    <lineage>
        <taxon>Viruses</taxon>
        <taxon>Duplodnaviria</taxon>
        <taxon>Heunggongvirae</taxon>
        <taxon>Uroviricota</taxon>
        <taxon>Caudoviricetes</taxon>
        <taxon>Pantevenvirales</taxon>
        <taxon>Straboviridae</taxon>
        <taxon>Tevenvirinae</taxon>
        <taxon>Kanagawavirus</taxon>
        <taxon>Kanagawavirus cipnine</taxon>
    </lineage>
</organism>
<dbReference type="EMBL" id="MN882610">
    <property type="protein sequence ID" value="QHS01795.1"/>
    <property type="molecule type" value="Genomic_DNA"/>
</dbReference>
<gene>
    <name evidence="1" type="ORF">CPT_CIP9_259</name>
</gene>
<reference evidence="2" key="1">
    <citation type="submission" date="2019-12" db="EMBL/GenBank/DDBJ databases">
        <authorList>
            <person name="Wang K."/>
            <person name="Tamayo M.G."/>
            <person name="Penner T.V."/>
            <person name="Cook B.W.M."/>
            <person name="Court D.A."/>
            <person name="Theriault S.S."/>
        </authorList>
    </citation>
    <scope>NUCLEOTIDE SEQUENCE [LARGE SCALE GENOMIC DNA]</scope>
</reference>